<dbReference type="AlphaFoldDB" id="A0A813DNR6"/>
<dbReference type="GO" id="GO:0016116">
    <property type="term" value="P:carotenoid metabolic process"/>
    <property type="evidence" value="ECO:0007669"/>
    <property type="project" value="InterPro"/>
</dbReference>
<dbReference type="PANTHER" id="PTHR46313">
    <property type="match status" value="1"/>
</dbReference>
<proteinExistence type="predicted"/>
<organism evidence="1 2">
    <name type="scientific">Polarella glacialis</name>
    <name type="common">Dinoflagellate</name>
    <dbReference type="NCBI Taxonomy" id="89957"/>
    <lineage>
        <taxon>Eukaryota</taxon>
        <taxon>Sar</taxon>
        <taxon>Alveolata</taxon>
        <taxon>Dinophyceae</taxon>
        <taxon>Suessiales</taxon>
        <taxon>Suessiaceae</taxon>
        <taxon>Polarella</taxon>
    </lineage>
</organism>
<protein>
    <submittedName>
        <fullName evidence="1">Uncharacterized protein</fullName>
    </submittedName>
</protein>
<evidence type="ECO:0000313" key="2">
    <source>
        <dbReference type="Proteomes" id="UP000654075"/>
    </source>
</evidence>
<dbReference type="Proteomes" id="UP000654075">
    <property type="component" value="Unassembled WGS sequence"/>
</dbReference>
<sequence>VVNPSLAPEGRHCLHAYLAATEPYELWANLKRGSPEYEALKRERARPLFEAVERALPGATSGIELELIGTPLTHARFNRRHCRASAGCKTLQLVVEQSSNH</sequence>
<feature type="non-terminal residue" evidence="1">
    <location>
        <position position="101"/>
    </location>
</feature>
<gene>
    <name evidence="1" type="ORF">PGLA1383_LOCUS6954</name>
</gene>
<keyword evidence="2" id="KW-1185">Reference proteome</keyword>
<accession>A0A813DNR6</accession>
<evidence type="ECO:0000313" key="1">
    <source>
        <dbReference type="EMBL" id="CAE8588145.1"/>
    </source>
</evidence>
<name>A0A813DNR6_POLGL</name>
<dbReference type="OrthoDB" id="7777654at2759"/>
<dbReference type="InterPro" id="IPR045892">
    <property type="entry name" value="CrtISO-like"/>
</dbReference>
<dbReference type="PANTHER" id="PTHR46313:SF3">
    <property type="entry name" value="PROLYCOPENE ISOMERASE, CHLOROPLASTIC"/>
    <property type="match status" value="1"/>
</dbReference>
<dbReference type="EMBL" id="CAJNNV010002949">
    <property type="protein sequence ID" value="CAE8588145.1"/>
    <property type="molecule type" value="Genomic_DNA"/>
</dbReference>
<comment type="caution">
    <text evidence="1">The sequence shown here is derived from an EMBL/GenBank/DDBJ whole genome shotgun (WGS) entry which is preliminary data.</text>
</comment>
<reference evidence="1" key="1">
    <citation type="submission" date="2021-02" db="EMBL/GenBank/DDBJ databases">
        <authorList>
            <person name="Dougan E. K."/>
            <person name="Rhodes N."/>
            <person name="Thang M."/>
            <person name="Chan C."/>
        </authorList>
    </citation>
    <scope>NUCLEOTIDE SEQUENCE</scope>
</reference>
<feature type="non-terminal residue" evidence="1">
    <location>
        <position position="1"/>
    </location>
</feature>